<dbReference type="SUPFAM" id="SSF56801">
    <property type="entry name" value="Acetyl-CoA synthetase-like"/>
    <property type="match status" value="1"/>
</dbReference>
<evidence type="ECO:0000256" key="1">
    <source>
        <dbReference type="ARBA" id="ARBA00006432"/>
    </source>
</evidence>
<evidence type="ECO:0000313" key="5">
    <source>
        <dbReference type="EMBL" id="KLT40562.1"/>
    </source>
</evidence>
<protein>
    <submittedName>
        <fullName evidence="5">AMP binding protein</fullName>
    </submittedName>
</protein>
<dbReference type="InterPro" id="IPR025110">
    <property type="entry name" value="AMP-bd_C"/>
</dbReference>
<dbReference type="AlphaFoldDB" id="A0A0J0XHS9"/>
<proteinExistence type="inferred from homology"/>
<accession>A0A0J0XHS9</accession>
<evidence type="ECO:0000256" key="2">
    <source>
        <dbReference type="ARBA" id="ARBA00022598"/>
    </source>
</evidence>
<dbReference type="PROSITE" id="PS00455">
    <property type="entry name" value="AMP_BINDING"/>
    <property type="match status" value="1"/>
</dbReference>
<dbReference type="InterPro" id="IPR045851">
    <property type="entry name" value="AMP-bd_C_sf"/>
</dbReference>
<dbReference type="OrthoDB" id="1898221at2759"/>
<evidence type="ECO:0000313" key="6">
    <source>
        <dbReference type="Proteomes" id="UP000053611"/>
    </source>
</evidence>
<dbReference type="InterPro" id="IPR000873">
    <property type="entry name" value="AMP-dep_synth/lig_dom"/>
</dbReference>
<evidence type="ECO:0000259" key="3">
    <source>
        <dbReference type="Pfam" id="PF00501"/>
    </source>
</evidence>
<keyword evidence="2" id="KW-0436">Ligase</keyword>
<reference evidence="5 6" key="1">
    <citation type="submission" date="2015-03" db="EMBL/GenBank/DDBJ databases">
        <title>Genomics and transcriptomics of the oil-accumulating basidiomycete yeast T. oleaginosus allow insights into substrate utilization and the diverse evolutionary trajectories of mating systems in fungi.</title>
        <authorList>
            <consortium name="DOE Joint Genome Institute"/>
            <person name="Kourist R."/>
            <person name="Kracht O."/>
            <person name="Bracharz F."/>
            <person name="Lipzen A."/>
            <person name="Nolan M."/>
            <person name="Ohm R."/>
            <person name="Grigoriev I."/>
            <person name="Sun S."/>
            <person name="Heitman J."/>
            <person name="Bruck T."/>
            <person name="Nowrousian M."/>
        </authorList>
    </citation>
    <scope>NUCLEOTIDE SEQUENCE [LARGE SCALE GENOMIC DNA]</scope>
    <source>
        <strain evidence="5 6">IBC0246</strain>
    </source>
</reference>
<feature type="domain" description="AMP-dependent synthetase/ligase" evidence="3">
    <location>
        <begin position="48"/>
        <end position="409"/>
    </location>
</feature>
<dbReference type="Pfam" id="PF13193">
    <property type="entry name" value="AMP-binding_C"/>
    <property type="match status" value="1"/>
</dbReference>
<dbReference type="RefSeq" id="XP_018277053.1">
    <property type="nucleotide sequence ID" value="XM_018423855.1"/>
</dbReference>
<dbReference type="CDD" id="cd05911">
    <property type="entry name" value="Firefly_Luc_like"/>
    <property type="match status" value="1"/>
</dbReference>
<gene>
    <name evidence="5" type="ORF">CC85DRAFT_287406</name>
</gene>
<keyword evidence="6" id="KW-1185">Reference proteome</keyword>
<comment type="similarity">
    <text evidence="1">Belongs to the ATP-dependent AMP-binding enzyme family.</text>
</comment>
<sequence>MSPSPAEPIIYTSDYPEPFLPSMSLFHYLFPDGPAVSPLPSFDPSLPCAIDAATGRSVSRGELEDTALRLGQGLRDAGMKRGDVVNLFSPNSIEFAFATWGAIAAGCAVTPANIAYEPHELAHQVNDSGASFFFVAPSHLHVFEKARERFNITVPDSRVVLCCPVGPGARAGAPDKYRSLHELLGERAPAERFETEPMATVFMFYSSGTTGLPKGVETTHYNMTTQMQTTGARIEQLTPQDRILGFLPMSHIYGAMMFLLCPLRFGCAVVLLPRFEEIPVYKAIQEFKITTAIIVPPVLVLWASSPHFKKYDLSSLRSVTCGAAPLPVDLARRFHKILPVPICEAYGMTETSPGIAVMNSKMATPERLGWVGRLIPSYQARLVREDGTDAPLGTPGELWVRGPNVMKGYKGRTGDILPGGWFRTGDLMIRDKHGWFRVVDRVKELIKYKGLQVAPAELENVLLQHHHVVDAGVIGVEDHKQATELPRAYVVLDAKKAAELKTERDRRRYAREIGEWAAKRVAQHKRFRGGVVITDLIPKSPSGKILRRLLRERAHAEWTSEQKGKL</sequence>
<dbReference type="InterPro" id="IPR020845">
    <property type="entry name" value="AMP-binding_CS"/>
</dbReference>
<dbReference type="GeneID" id="28984458"/>
<dbReference type="PANTHER" id="PTHR24096">
    <property type="entry name" value="LONG-CHAIN-FATTY-ACID--COA LIGASE"/>
    <property type="match status" value="1"/>
</dbReference>
<dbReference type="EMBL" id="KQ087233">
    <property type="protein sequence ID" value="KLT40562.1"/>
    <property type="molecule type" value="Genomic_DNA"/>
</dbReference>
<dbReference type="Gene3D" id="3.30.300.30">
    <property type="match status" value="1"/>
</dbReference>
<dbReference type="STRING" id="879819.A0A0J0XHS9"/>
<dbReference type="Proteomes" id="UP000053611">
    <property type="component" value="Unassembled WGS sequence"/>
</dbReference>
<dbReference type="Gene3D" id="3.40.50.12780">
    <property type="entry name" value="N-terminal domain of ligase-like"/>
    <property type="match status" value="1"/>
</dbReference>
<dbReference type="GO" id="GO:0016405">
    <property type="term" value="F:CoA-ligase activity"/>
    <property type="evidence" value="ECO:0007669"/>
    <property type="project" value="TreeGrafter"/>
</dbReference>
<evidence type="ECO:0000259" key="4">
    <source>
        <dbReference type="Pfam" id="PF13193"/>
    </source>
</evidence>
<dbReference type="Pfam" id="PF00501">
    <property type="entry name" value="AMP-binding"/>
    <property type="match status" value="1"/>
</dbReference>
<dbReference type="InterPro" id="IPR042099">
    <property type="entry name" value="ANL_N_sf"/>
</dbReference>
<name>A0A0J0XHS9_9TREE</name>
<feature type="domain" description="AMP-binding enzyme C-terminal" evidence="4">
    <location>
        <begin position="457"/>
        <end position="544"/>
    </location>
</feature>
<dbReference type="PANTHER" id="PTHR24096:SF149">
    <property type="entry name" value="AMP-BINDING DOMAIN-CONTAINING PROTEIN-RELATED"/>
    <property type="match status" value="1"/>
</dbReference>
<organism evidence="5 6">
    <name type="scientific">Cutaneotrichosporon oleaginosum</name>
    <dbReference type="NCBI Taxonomy" id="879819"/>
    <lineage>
        <taxon>Eukaryota</taxon>
        <taxon>Fungi</taxon>
        <taxon>Dikarya</taxon>
        <taxon>Basidiomycota</taxon>
        <taxon>Agaricomycotina</taxon>
        <taxon>Tremellomycetes</taxon>
        <taxon>Trichosporonales</taxon>
        <taxon>Trichosporonaceae</taxon>
        <taxon>Cutaneotrichosporon</taxon>
    </lineage>
</organism>